<dbReference type="OrthoDB" id="297702at2759"/>
<dbReference type="InterPro" id="IPR014349">
    <property type="entry name" value="Rieske_Fe-S_prot"/>
</dbReference>
<proteinExistence type="inferred from homology"/>
<dbReference type="Gene3D" id="2.102.10.10">
    <property type="entry name" value="Rieske [2Fe-2S] iron-sulphur domain"/>
    <property type="match status" value="1"/>
</dbReference>
<comment type="caution">
    <text evidence="9">The sequence shown here is derived from an EMBL/GenBank/DDBJ whole genome shotgun (WGS) entry which is preliminary data.</text>
</comment>
<evidence type="ECO:0000313" key="10">
    <source>
        <dbReference type="Proteomes" id="UP000054937"/>
    </source>
</evidence>
<dbReference type="GO" id="GO:0016020">
    <property type="term" value="C:membrane"/>
    <property type="evidence" value="ECO:0007669"/>
    <property type="project" value="InterPro"/>
</dbReference>
<dbReference type="InParanoid" id="A0A0V0QET4"/>
<organism evidence="9 10">
    <name type="scientific">Pseudocohnilembus persalinus</name>
    <name type="common">Ciliate</name>
    <dbReference type="NCBI Taxonomy" id="266149"/>
    <lineage>
        <taxon>Eukaryota</taxon>
        <taxon>Sar</taxon>
        <taxon>Alveolata</taxon>
        <taxon>Ciliophora</taxon>
        <taxon>Intramacronucleata</taxon>
        <taxon>Oligohymenophorea</taxon>
        <taxon>Scuticociliatia</taxon>
        <taxon>Philasterida</taxon>
        <taxon>Pseudocohnilembidae</taxon>
        <taxon>Pseudocohnilembus</taxon>
    </lineage>
</organism>
<keyword evidence="2" id="KW-0001">2Fe-2S</keyword>
<accession>A0A0V0QET4</accession>
<dbReference type="Proteomes" id="UP000054937">
    <property type="component" value="Unassembled WGS sequence"/>
</dbReference>
<evidence type="ECO:0000259" key="8">
    <source>
        <dbReference type="PROSITE" id="PS51296"/>
    </source>
</evidence>
<dbReference type="InterPro" id="IPR036922">
    <property type="entry name" value="Rieske_2Fe-2S_sf"/>
</dbReference>
<gene>
    <name evidence="9" type="ORF">PPERSA_02981</name>
</gene>
<evidence type="ECO:0000256" key="4">
    <source>
        <dbReference type="ARBA" id="ARBA00023004"/>
    </source>
</evidence>
<dbReference type="InterPro" id="IPR005805">
    <property type="entry name" value="Rieske_Fe-S_prot_C"/>
</dbReference>
<keyword evidence="3" id="KW-0479">Metal-binding</keyword>
<dbReference type="PANTHER" id="PTHR10134">
    <property type="entry name" value="CYTOCHROME B-C1 COMPLEX SUBUNIT RIESKE, MITOCHONDRIAL"/>
    <property type="match status" value="1"/>
</dbReference>
<evidence type="ECO:0000256" key="3">
    <source>
        <dbReference type="ARBA" id="ARBA00022723"/>
    </source>
</evidence>
<dbReference type="InterPro" id="IPR017941">
    <property type="entry name" value="Rieske_2Fe-2S"/>
</dbReference>
<keyword evidence="5" id="KW-0411">Iron-sulfur</keyword>
<dbReference type="Pfam" id="PF00355">
    <property type="entry name" value="Rieske"/>
    <property type="match status" value="1"/>
</dbReference>
<comment type="cofactor">
    <cofactor evidence="7">
        <name>[2Fe-2S] cluster</name>
        <dbReference type="ChEBI" id="CHEBI:190135"/>
    </cofactor>
</comment>
<evidence type="ECO:0000313" key="9">
    <source>
        <dbReference type="EMBL" id="KRX00721.1"/>
    </source>
</evidence>
<dbReference type="PROSITE" id="PS51296">
    <property type="entry name" value="RIESKE"/>
    <property type="match status" value="1"/>
</dbReference>
<protein>
    <submittedName>
        <fullName evidence="9">Rieske [2Fe-2S] iron-sulfur domain</fullName>
    </submittedName>
</protein>
<evidence type="ECO:0000256" key="1">
    <source>
        <dbReference type="ARBA" id="ARBA00010651"/>
    </source>
</evidence>
<dbReference type="PRINTS" id="PR00162">
    <property type="entry name" value="RIESKE"/>
</dbReference>
<dbReference type="GO" id="GO:0046872">
    <property type="term" value="F:metal ion binding"/>
    <property type="evidence" value="ECO:0007669"/>
    <property type="project" value="UniProtKB-KW"/>
</dbReference>
<evidence type="ECO:0000256" key="6">
    <source>
        <dbReference type="ARBA" id="ARBA00023157"/>
    </source>
</evidence>
<sequence>MISRQFSNILQKVKLNQASQYNFGVLSEYNNRVNKKLQGTHQVQEKPQFFVTSARPGNFGDHLDFKVNIDNWFDENRVHNEHETDIKRTQIYTLTAVYYGGLLSFARIYALGVIGRLNGWKRYDRDTYLEQDIGELPPGEVMQIVWNGIPVFIRRLTLQEVQAEESLPDATLLDKNVGYVLNDAGNSKVIVTSAVCTHLGCIPIPYLGAYNGYVCICHGSVYDKYARVRQGPALENLPYINNSMYENGTLVCIEEMKYPREPSVAFWV</sequence>
<dbReference type="CDD" id="cd03470">
    <property type="entry name" value="Rieske_cytochrome_bc1"/>
    <property type="match status" value="1"/>
</dbReference>
<evidence type="ECO:0000256" key="2">
    <source>
        <dbReference type="ARBA" id="ARBA00022714"/>
    </source>
</evidence>
<keyword evidence="4" id="KW-0408">Iron</keyword>
<feature type="domain" description="Rieske" evidence="8">
    <location>
        <begin position="158"/>
        <end position="251"/>
    </location>
</feature>
<dbReference type="SUPFAM" id="SSF50022">
    <property type="entry name" value="ISP domain"/>
    <property type="match status" value="1"/>
</dbReference>
<dbReference type="AlphaFoldDB" id="A0A0V0QET4"/>
<reference evidence="9 10" key="1">
    <citation type="journal article" date="2015" name="Sci. Rep.">
        <title>Genome of the facultative scuticociliatosis pathogen Pseudocohnilembus persalinus provides insight into its virulence through horizontal gene transfer.</title>
        <authorList>
            <person name="Xiong J."/>
            <person name="Wang G."/>
            <person name="Cheng J."/>
            <person name="Tian M."/>
            <person name="Pan X."/>
            <person name="Warren A."/>
            <person name="Jiang C."/>
            <person name="Yuan D."/>
            <person name="Miao W."/>
        </authorList>
    </citation>
    <scope>NUCLEOTIDE SEQUENCE [LARGE SCALE GENOMIC DNA]</scope>
    <source>
        <strain evidence="9">36N120E</strain>
    </source>
</reference>
<evidence type="ECO:0000256" key="7">
    <source>
        <dbReference type="ARBA" id="ARBA00034078"/>
    </source>
</evidence>
<comment type="similarity">
    <text evidence="1">Belongs to the Rieske iron-sulfur protein family.</text>
</comment>
<dbReference type="GO" id="GO:0051537">
    <property type="term" value="F:2 iron, 2 sulfur cluster binding"/>
    <property type="evidence" value="ECO:0007669"/>
    <property type="project" value="UniProtKB-KW"/>
</dbReference>
<dbReference type="EMBL" id="LDAU01000182">
    <property type="protein sequence ID" value="KRX00721.1"/>
    <property type="molecule type" value="Genomic_DNA"/>
</dbReference>
<keyword evidence="6" id="KW-1015">Disulfide bond</keyword>
<evidence type="ECO:0000256" key="5">
    <source>
        <dbReference type="ARBA" id="ARBA00023014"/>
    </source>
</evidence>
<name>A0A0V0QET4_PSEPJ</name>
<dbReference type="OMA" id="MISGAFR"/>
<keyword evidence="10" id="KW-1185">Reference proteome</keyword>